<keyword evidence="4 10" id="KW-0732">Signal</keyword>
<evidence type="ECO:0000256" key="9">
    <source>
        <dbReference type="ARBA" id="ARBA00023180"/>
    </source>
</evidence>
<dbReference type="GO" id="GO:0016020">
    <property type="term" value="C:membrane"/>
    <property type="evidence" value="ECO:0007669"/>
    <property type="project" value="UniProtKB-SubCell"/>
</dbReference>
<keyword evidence="7" id="KW-0472">Membrane</keyword>
<evidence type="ECO:0000256" key="8">
    <source>
        <dbReference type="ARBA" id="ARBA00023170"/>
    </source>
</evidence>
<evidence type="ECO:0000256" key="6">
    <source>
        <dbReference type="ARBA" id="ARBA00022989"/>
    </source>
</evidence>
<dbReference type="InterPro" id="IPR046956">
    <property type="entry name" value="RLP23-like"/>
</dbReference>
<evidence type="ECO:0000256" key="1">
    <source>
        <dbReference type="ARBA" id="ARBA00004479"/>
    </source>
</evidence>
<dbReference type="InterPro" id="IPR032675">
    <property type="entry name" value="LRR_dom_sf"/>
</dbReference>
<protein>
    <recommendedName>
        <fullName evidence="11">Leucine-rich repeat-containing N-terminal plant-type domain-containing protein</fullName>
    </recommendedName>
</protein>
<organism evidence="12 13">
    <name type="scientific">Acer saccharum</name>
    <name type="common">Sugar maple</name>
    <dbReference type="NCBI Taxonomy" id="4024"/>
    <lineage>
        <taxon>Eukaryota</taxon>
        <taxon>Viridiplantae</taxon>
        <taxon>Streptophyta</taxon>
        <taxon>Embryophyta</taxon>
        <taxon>Tracheophyta</taxon>
        <taxon>Spermatophyta</taxon>
        <taxon>Magnoliopsida</taxon>
        <taxon>eudicotyledons</taxon>
        <taxon>Gunneridae</taxon>
        <taxon>Pentapetalae</taxon>
        <taxon>rosids</taxon>
        <taxon>malvids</taxon>
        <taxon>Sapindales</taxon>
        <taxon>Sapindaceae</taxon>
        <taxon>Hippocastanoideae</taxon>
        <taxon>Acereae</taxon>
        <taxon>Acer</taxon>
    </lineage>
</organism>
<name>A0AA39SUU3_ACESA</name>
<evidence type="ECO:0000259" key="11">
    <source>
        <dbReference type="Pfam" id="PF08263"/>
    </source>
</evidence>
<feature type="signal peptide" evidence="10">
    <location>
        <begin position="1"/>
        <end position="27"/>
    </location>
</feature>
<accession>A0AA39SUU3</accession>
<keyword evidence="8" id="KW-0675">Receptor</keyword>
<keyword evidence="13" id="KW-1185">Reference proteome</keyword>
<dbReference type="InterPro" id="IPR013210">
    <property type="entry name" value="LRR_N_plant-typ"/>
</dbReference>
<evidence type="ECO:0000256" key="7">
    <source>
        <dbReference type="ARBA" id="ARBA00023136"/>
    </source>
</evidence>
<evidence type="ECO:0000256" key="3">
    <source>
        <dbReference type="ARBA" id="ARBA00022692"/>
    </source>
</evidence>
<dbReference type="PANTHER" id="PTHR48063">
    <property type="entry name" value="LRR RECEPTOR-LIKE KINASE"/>
    <property type="match status" value="1"/>
</dbReference>
<dbReference type="PANTHER" id="PTHR48063:SF101">
    <property type="entry name" value="LRR RECEPTOR-LIKE SERINE_THREONINE-PROTEIN KINASE FLS2"/>
    <property type="match status" value="1"/>
</dbReference>
<proteinExistence type="predicted"/>
<dbReference type="AlphaFoldDB" id="A0AA39SUU3"/>
<evidence type="ECO:0000313" key="13">
    <source>
        <dbReference type="Proteomes" id="UP001168877"/>
    </source>
</evidence>
<keyword evidence="9" id="KW-0325">Glycoprotein</keyword>
<dbReference type="Pfam" id="PF08263">
    <property type="entry name" value="LRRNT_2"/>
    <property type="match status" value="1"/>
</dbReference>
<keyword evidence="5" id="KW-0677">Repeat</keyword>
<keyword evidence="2" id="KW-0433">Leucine-rich repeat</keyword>
<dbReference type="EMBL" id="JAUESC010000004">
    <property type="protein sequence ID" value="KAK0595740.1"/>
    <property type="molecule type" value="Genomic_DNA"/>
</dbReference>
<dbReference type="Proteomes" id="UP001168877">
    <property type="component" value="Unassembled WGS sequence"/>
</dbReference>
<comment type="caution">
    <text evidence="12">The sequence shown here is derived from an EMBL/GenBank/DDBJ whole genome shotgun (WGS) entry which is preliminary data.</text>
</comment>
<keyword evidence="3" id="KW-0812">Transmembrane</keyword>
<gene>
    <name evidence="12" type="ORF">LWI29_009585</name>
</gene>
<evidence type="ECO:0000313" key="12">
    <source>
        <dbReference type="EMBL" id="KAK0595740.1"/>
    </source>
</evidence>
<comment type="subcellular location">
    <subcellularLocation>
        <location evidence="1">Membrane</location>
        <topology evidence="1">Single-pass type I membrane protein</topology>
    </subcellularLocation>
</comment>
<reference evidence="12" key="1">
    <citation type="journal article" date="2022" name="Plant J.">
        <title>Strategies of tolerance reflected in two North American maple genomes.</title>
        <authorList>
            <person name="McEvoy S.L."/>
            <person name="Sezen U.U."/>
            <person name="Trouern-Trend A."/>
            <person name="McMahon S.M."/>
            <person name="Schaberg P.G."/>
            <person name="Yang J."/>
            <person name="Wegrzyn J.L."/>
            <person name="Swenson N.G."/>
        </authorList>
    </citation>
    <scope>NUCLEOTIDE SEQUENCE</scope>
    <source>
        <strain evidence="12">NS2018</strain>
    </source>
</reference>
<sequence length="116" mass="13108">MSSGRSPQLLFILLVLVSLVSIQNVFGFISGVEDGNIIKCIETERHALLMIKQGLIDEYGYLSSWGDEVDKKECCKWRGVSCSNRTGHVLKLNLQFSFDFFDPKPLTADPRILWLA</sequence>
<evidence type="ECO:0000256" key="4">
    <source>
        <dbReference type="ARBA" id="ARBA00022729"/>
    </source>
</evidence>
<feature type="chain" id="PRO_5041468283" description="Leucine-rich repeat-containing N-terminal plant-type domain-containing protein" evidence="10">
    <location>
        <begin position="28"/>
        <end position="116"/>
    </location>
</feature>
<evidence type="ECO:0000256" key="5">
    <source>
        <dbReference type="ARBA" id="ARBA00022737"/>
    </source>
</evidence>
<keyword evidence="6" id="KW-1133">Transmembrane helix</keyword>
<evidence type="ECO:0000256" key="2">
    <source>
        <dbReference type="ARBA" id="ARBA00022614"/>
    </source>
</evidence>
<dbReference type="Gene3D" id="3.80.10.10">
    <property type="entry name" value="Ribonuclease Inhibitor"/>
    <property type="match status" value="1"/>
</dbReference>
<reference evidence="12" key="2">
    <citation type="submission" date="2023-06" db="EMBL/GenBank/DDBJ databases">
        <authorList>
            <person name="Swenson N.G."/>
            <person name="Wegrzyn J.L."/>
            <person name="Mcevoy S.L."/>
        </authorList>
    </citation>
    <scope>NUCLEOTIDE SEQUENCE</scope>
    <source>
        <strain evidence="12">NS2018</strain>
        <tissue evidence="12">Leaf</tissue>
    </source>
</reference>
<feature type="domain" description="Leucine-rich repeat-containing N-terminal plant-type" evidence="11">
    <location>
        <begin position="42"/>
        <end position="83"/>
    </location>
</feature>
<evidence type="ECO:0000256" key="10">
    <source>
        <dbReference type="SAM" id="SignalP"/>
    </source>
</evidence>